<accession>A0A426TQ82</accession>
<feature type="transmembrane region" description="Helical" evidence="2">
    <location>
        <begin position="403"/>
        <end position="423"/>
    </location>
</feature>
<comment type="caution">
    <text evidence="3">The sequence shown here is derived from an EMBL/GenBank/DDBJ whole genome shotgun (WGS) entry which is preliminary data.</text>
</comment>
<name>A0A426TQ82_9CHLR</name>
<evidence type="ECO:0000256" key="2">
    <source>
        <dbReference type="SAM" id="Phobius"/>
    </source>
</evidence>
<evidence type="ECO:0000256" key="1">
    <source>
        <dbReference type="SAM" id="MobiDB-lite"/>
    </source>
</evidence>
<feature type="region of interest" description="Disordered" evidence="1">
    <location>
        <begin position="326"/>
        <end position="347"/>
    </location>
</feature>
<reference evidence="3 4" key="1">
    <citation type="submission" date="2018-12" db="EMBL/GenBank/DDBJ databases">
        <title>Genome Sequence of Candidatus Viridilinea halotolerans isolated from saline sulfide-rich spring.</title>
        <authorList>
            <person name="Grouzdev D.S."/>
            <person name="Burganskaya E.I."/>
            <person name="Krutkina M.S."/>
            <person name="Sukhacheva M.V."/>
            <person name="Gorlenko V.M."/>
        </authorList>
    </citation>
    <scope>NUCLEOTIDE SEQUENCE [LARGE SCALE GENOMIC DNA]</scope>
    <source>
        <strain evidence="3">Chok-6</strain>
    </source>
</reference>
<keyword evidence="2" id="KW-1133">Transmembrane helix</keyword>
<evidence type="ECO:0000313" key="3">
    <source>
        <dbReference type="EMBL" id="RRR65358.1"/>
    </source>
</evidence>
<keyword evidence="2" id="KW-0472">Membrane</keyword>
<evidence type="ECO:0000313" key="4">
    <source>
        <dbReference type="Proteomes" id="UP000280307"/>
    </source>
</evidence>
<dbReference type="Proteomes" id="UP000280307">
    <property type="component" value="Unassembled WGS sequence"/>
</dbReference>
<protein>
    <submittedName>
        <fullName evidence="3">Polysaccharide deacetylase</fullName>
    </submittedName>
</protein>
<keyword evidence="2" id="KW-0812">Transmembrane</keyword>
<dbReference type="EMBL" id="RSAS01000962">
    <property type="protein sequence ID" value="RRR65358.1"/>
    <property type="molecule type" value="Genomic_DNA"/>
</dbReference>
<sequence length="444" mass="46566">MASVIPFQLVVGGRDAAGYGLRATAAGRVAECRLDLPPLPTDPHALGLMLGQALFPPPVRQMLIDVARGADEAGARLQIQLSVAAPELVALPWEWAALGEQSPWRPAVRDDYALMRVGRQARPRPTLPVAGPVRLLIACAPGAAAAAAAPLGHALAPAVRSGGLVVDLLRDTDPVSLREALAEEPCHALHLVAADATGIGSAARLRFGRLVDATGLSNLLADYRDLRLLTLAADLGAEAAALASLAAELHESLGLATITLGDLDNGQAANFCGPCYAALSAGDPVDLAVTDGRVALEANNELWGAPRLWAVPGAERLFVSMPVHETPAPAQRRNPSDDDDEGELVAPVGTPVRSRRKSTNWEQTAQQALTKARSFVVDVTTVGKPAQRPRTTPGPRPQLKLQVVILIVASLALVLIVSQLLVLPTETPMVPTPIPTPTLPRFLP</sequence>
<dbReference type="AlphaFoldDB" id="A0A426TQ82"/>
<proteinExistence type="predicted"/>
<gene>
    <name evidence="3" type="ORF">EI684_23415</name>
</gene>
<organism evidence="3 4">
    <name type="scientific">Candidatus Viridilinea halotolerans</name>
    <dbReference type="NCBI Taxonomy" id="2491704"/>
    <lineage>
        <taxon>Bacteria</taxon>
        <taxon>Bacillati</taxon>
        <taxon>Chloroflexota</taxon>
        <taxon>Chloroflexia</taxon>
        <taxon>Chloroflexales</taxon>
        <taxon>Chloroflexineae</taxon>
        <taxon>Oscillochloridaceae</taxon>
        <taxon>Candidatus Viridilinea</taxon>
    </lineage>
</organism>